<dbReference type="PANTHER" id="PTHR46059:SF2">
    <property type="entry name" value="BETA-GALACTOSIDE ALPHA-2,6-SIALYLTRANSFERASE 1"/>
    <property type="match status" value="1"/>
</dbReference>
<keyword evidence="11" id="KW-0325">Glycoprotein</keyword>
<comment type="similarity">
    <text evidence="2">Belongs to the glycosyltransferase 29 family.</text>
</comment>
<dbReference type="InterPro" id="IPR001675">
    <property type="entry name" value="Glyco_trans_29"/>
</dbReference>
<name>A0A830HN12_9CHLO</name>
<dbReference type="Gene3D" id="3.90.1480.20">
    <property type="entry name" value="Glycosyl transferase family 29"/>
    <property type="match status" value="1"/>
</dbReference>
<evidence type="ECO:0000256" key="14">
    <source>
        <dbReference type="SAM" id="MobiDB-lite"/>
    </source>
</evidence>
<evidence type="ECO:0000256" key="15">
    <source>
        <dbReference type="SAM" id="Phobius"/>
    </source>
</evidence>
<dbReference type="Proteomes" id="UP000660262">
    <property type="component" value="Unassembled WGS sequence"/>
</dbReference>
<evidence type="ECO:0000256" key="12">
    <source>
        <dbReference type="ARBA" id="ARBA00034249"/>
    </source>
</evidence>
<dbReference type="Pfam" id="PF00777">
    <property type="entry name" value="Glyco_transf_29"/>
    <property type="match status" value="1"/>
</dbReference>
<evidence type="ECO:0000256" key="5">
    <source>
        <dbReference type="ARBA" id="ARBA00022692"/>
    </source>
</evidence>
<dbReference type="EMBL" id="BNJQ01000014">
    <property type="protein sequence ID" value="GHP06921.1"/>
    <property type="molecule type" value="Genomic_DNA"/>
</dbReference>
<evidence type="ECO:0000256" key="10">
    <source>
        <dbReference type="ARBA" id="ARBA00023157"/>
    </source>
</evidence>
<evidence type="ECO:0000313" key="17">
    <source>
        <dbReference type="Proteomes" id="UP000660262"/>
    </source>
</evidence>
<keyword evidence="17" id="KW-1185">Reference proteome</keyword>
<evidence type="ECO:0000256" key="1">
    <source>
        <dbReference type="ARBA" id="ARBA00004447"/>
    </source>
</evidence>
<comment type="subcellular location">
    <subcellularLocation>
        <location evidence="1">Golgi apparatus</location>
        <location evidence="1">Golgi stack membrane</location>
        <topology evidence="1">Single-pass type II membrane protein</topology>
    </subcellularLocation>
</comment>
<evidence type="ECO:0000256" key="3">
    <source>
        <dbReference type="ARBA" id="ARBA00022676"/>
    </source>
</evidence>
<dbReference type="EC" id="2.4.3.1" evidence="13"/>
<evidence type="ECO:0000256" key="4">
    <source>
        <dbReference type="ARBA" id="ARBA00022679"/>
    </source>
</evidence>
<evidence type="ECO:0000256" key="11">
    <source>
        <dbReference type="ARBA" id="ARBA00023180"/>
    </source>
</evidence>
<evidence type="ECO:0000313" key="16">
    <source>
        <dbReference type="EMBL" id="GHP06921.1"/>
    </source>
</evidence>
<dbReference type="GO" id="GO:0097503">
    <property type="term" value="P:sialylation"/>
    <property type="evidence" value="ECO:0007669"/>
    <property type="project" value="TreeGrafter"/>
</dbReference>
<evidence type="ECO:0000256" key="2">
    <source>
        <dbReference type="ARBA" id="ARBA00006003"/>
    </source>
</evidence>
<proteinExistence type="inferred from homology"/>
<dbReference type="InterPro" id="IPR038578">
    <property type="entry name" value="GT29-like_sf"/>
</dbReference>
<keyword evidence="9 15" id="KW-0472">Membrane</keyword>
<feature type="transmembrane region" description="Helical" evidence="15">
    <location>
        <begin position="244"/>
        <end position="266"/>
    </location>
</feature>
<evidence type="ECO:0000256" key="8">
    <source>
        <dbReference type="ARBA" id="ARBA00023034"/>
    </source>
</evidence>
<keyword evidence="4 16" id="KW-0808">Transferase</keyword>
<accession>A0A830HN12</accession>
<keyword evidence="3 16" id="KW-0328">Glycosyltransferase</keyword>
<keyword evidence="5 15" id="KW-0812">Transmembrane</keyword>
<dbReference type="AlphaFoldDB" id="A0A830HN12"/>
<sequence>MEYWGKGSHTARSARRSSEEVTVHALRALDSYARCVCEVAACLAAMCRCDLVTLGKLPRVYARGCGRAFAMHEIRDDESTTGVVVRHLYHPHYVVAYAQQAPPGMARDKLVLWVAVAARIRALVHGGKKTDCDAERRLDYIIKRIPTDEWLDPKPKVLNRLVIAATRLLQDAPTTTTKKLKHVDEDEPAGCHDSELLSGAVSLRGGGGGSHRKPGGSSYRYFSILERDPSYWRSSSHASWVRPALVSLFAISALAITLTLLSALCTRGNAKPRARRNLIDAHDAVFRFNGAVTEKFKPYVGQKTTFRLVNEEYLDFREKGDEVVLHAPRTSETLTAFTKRASYQKNKERPVYLFTPEFMHLVEKSVMEFEPTIGWTGMLLAMQICRRVDLFGFFQWEQHGMAYHYFDTCGHKRNPAQQERKDDMEWVLVRSLTQMQMLHFMEACVVECHLAASLCEACRARDPSFRDKVAFDSAEHRKSAGRNGANCPKSVVNPQA</sequence>
<protein>
    <recommendedName>
        <fullName evidence="13">beta-galactoside alpha-(2,6)-sialyltransferase</fullName>
        <ecNumber evidence="13">2.4.3.1</ecNumber>
    </recommendedName>
</protein>
<keyword evidence="6" id="KW-0735">Signal-anchor</keyword>
<dbReference type="PANTHER" id="PTHR46059">
    <property type="entry name" value="BETA-GALACTOSIDE ALPHA-2,6-SIALYLTRANSFERASE"/>
    <property type="match status" value="1"/>
</dbReference>
<organism evidence="16 17">
    <name type="scientific">Pycnococcus provasolii</name>
    <dbReference type="NCBI Taxonomy" id="41880"/>
    <lineage>
        <taxon>Eukaryota</taxon>
        <taxon>Viridiplantae</taxon>
        <taxon>Chlorophyta</taxon>
        <taxon>Pseudoscourfieldiophyceae</taxon>
        <taxon>Pseudoscourfieldiales</taxon>
        <taxon>Pycnococcaceae</taxon>
        <taxon>Pycnococcus</taxon>
    </lineage>
</organism>
<keyword evidence="7 15" id="KW-1133">Transmembrane helix</keyword>
<reference evidence="16" key="1">
    <citation type="submission" date="2020-10" db="EMBL/GenBank/DDBJ databases">
        <title>Unveiling of a novel bifunctional photoreceptor, Dualchrome1, isolated from a cosmopolitan green alga.</title>
        <authorList>
            <person name="Suzuki S."/>
            <person name="Kawachi M."/>
        </authorList>
    </citation>
    <scope>NUCLEOTIDE SEQUENCE</scope>
    <source>
        <strain evidence="16">NIES 2893</strain>
    </source>
</reference>
<gene>
    <name evidence="16" type="ORF">PPROV_000566500</name>
</gene>
<dbReference type="OrthoDB" id="10264956at2759"/>
<comment type="catalytic activity">
    <reaction evidence="12">
        <text>a beta-D-galactoside + CMP-N-acetyl-beta-neuraminate = an N-acetyl-alpha-neuraminyl-(2-&gt;6)-beta-D-galactosyl derivative + CMP + H(+)</text>
        <dbReference type="Rhea" id="RHEA:52104"/>
        <dbReference type="ChEBI" id="CHEBI:15378"/>
        <dbReference type="ChEBI" id="CHEBI:28034"/>
        <dbReference type="ChEBI" id="CHEBI:57812"/>
        <dbReference type="ChEBI" id="CHEBI:60377"/>
        <dbReference type="ChEBI" id="CHEBI:136398"/>
        <dbReference type="EC" id="2.4.3.1"/>
    </reaction>
</comment>
<evidence type="ECO:0000256" key="13">
    <source>
        <dbReference type="ARBA" id="ARBA00034329"/>
    </source>
</evidence>
<feature type="region of interest" description="Disordered" evidence="14">
    <location>
        <begin position="476"/>
        <end position="496"/>
    </location>
</feature>
<comment type="caution">
    <text evidence="16">The sequence shown here is derived from an EMBL/GenBank/DDBJ whole genome shotgun (WGS) entry which is preliminary data.</text>
</comment>
<dbReference type="GO" id="GO:0003835">
    <property type="term" value="F:beta-galactoside alpha-2,6-sialyltransferase activity"/>
    <property type="evidence" value="ECO:0007669"/>
    <property type="project" value="UniProtKB-EC"/>
</dbReference>
<evidence type="ECO:0000256" key="6">
    <source>
        <dbReference type="ARBA" id="ARBA00022968"/>
    </source>
</evidence>
<dbReference type="GO" id="GO:0032580">
    <property type="term" value="C:Golgi cisterna membrane"/>
    <property type="evidence" value="ECO:0007669"/>
    <property type="project" value="UniProtKB-SubCell"/>
</dbReference>
<evidence type="ECO:0000256" key="7">
    <source>
        <dbReference type="ARBA" id="ARBA00022989"/>
    </source>
</evidence>
<dbReference type="GO" id="GO:0018279">
    <property type="term" value="P:protein N-linked glycosylation via asparagine"/>
    <property type="evidence" value="ECO:0007669"/>
    <property type="project" value="TreeGrafter"/>
</dbReference>
<evidence type="ECO:0000256" key="9">
    <source>
        <dbReference type="ARBA" id="ARBA00023136"/>
    </source>
</evidence>
<keyword evidence="8" id="KW-0333">Golgi apparatus</keyword>
<keyword evidence="10" id="KW-1015">Disulfide bond</keyword>